<dbReference type="EMBL" id="JAVLET010000015">
    <property type="protein sequence ID" value="KAL0465899.1"/>
    <property type="molecule type" value="Genomic_DNA"/>
</dbReference>
<dbReference type="InterPro" id="IPR050745">
    <property type="entry name" value="Multifunctional_regulatory"/>
</dbReference>
<feature type="region of interest" description="Disordered" evidence="4">
    <location>
        <begin position="1234"/>
        <end position="1254"/>
    </location>
</feature>
<dbReference type="Gene3D" id="1.25.40.20">
    <property type="entry name" value="Ankyrin repeat-containing domain"/>
    <property type="match status" value="4"/>
</dbReference>
<name>A0ABR3CZP8_NEUIN</name>
<dbReference type="SMART" id="SM00248">
    <property type="entry name" value="ANK"/>
    <property type="match status" value="11"/>
</dbReference>
<dbReference type="SUPFAM" id="SSF48403">
    <property type="entry name" value="Ankyrin repeat"/>
    <property type="match status" value="2"/>
</dbReference>
<evidence type="ECO:0000256" key="4">
    <source>
        <dbReference type="SAM" id="MobiDB-lite"/>
    </source>
</evidence>
<keyword evidence="6" id="KW-1185">Reference proteome</keyword>
<keyword evidence="1" id="KW-0677">Repeat</keyword>
<gene>
    <name evidence="5" type="ORF">QR685DRAFT_507434</name>
</gene>
<feature type="repeat" description="ANK" evidence="3">
    <location>
        <begin position="256"/>
        <end position="288"/>
    </location>
</feature>
<evidence type="ECO:0000313" key="6">
    <source>
        <dbReference type="Proteomes" id="UP001451303"/>
    </source>
</evidence>
<dbReference type="Proteomes" id="UP001451303">
    <property type="component" value="Unassembled WGS sequence"/>
</dbReference>
<keyword evidence="2 3" id="KW-0040">ANK repeat</keyword>
<dbReference type="InterPro" id="IPR002110">
    <property type="entry name" value="Ankyrin_rpt"/>
</dbReference>
<evidence type="ECO:0000256" key="2">
    <source>
        <dbReference type="ARBA" id="ARBA00023043"/>
    </source>
</evidence>
<evidence type="ECO:0000313" key="5">
    <source>
        <dbReference type="EMBL" id="KAL0465899.1"/>
    </source>
</evidence>
<sequence length="1544" mass="170532">MPSSRQVMSTQPVKHSAPGKALALTRGSTIAQTVGSSLLRRLVAAARLRLFVQCSACPSFQDALHLHCIGLQRWHQRHPVNGGPATTCHTTWVPGSVSDHSRGPFWKWKCALLQKAGFKQLHPNQPALMADHEIEEAKRLILARRASVQTKSSDQSFGRLRTRSRTFSNSQKPFTYQEINQVLDEMVDANGPVGVIKALLALGADVNFSKRRSVDTWSKLTGRKNEGWRSDILIRATVRCPSETVYAIAHHADQENLDGALHHAMLRGNLAVLQALLDHGANPVQLHDDFLDLISRNHVDLVQAILAGHRLPCLPCRSTGLMIAAKNGSLEIVSLLLKCWADVNHDGGAALVAAVEARRPDLVAVLISGPVQPSPRSLDAALGRAHKEIMARSTEEHREIIEMCLSAGAAGEETTRLVTEGVVAAVRTRHIQLLDTVLRVKRPPPQYEAMAMVDAVKAQHIDVLSKLLVLKPQPKSLALAVSQAVEIQNRQTRHDITRILIDSGAQGSCTAEALVKIVKIIVTEPGMPHKTSSDRAMDKKLFRLLLQQGKADVNYENGEALQITVKKPCLEIAEEIVNREPSPEALGAALPWAMDLVNPRARESMIELLLRKHVNEDALGKALVQAFKEGPDNGVRNRPLIKLLLTRASVNHNNGEVFIFAIRQYRPETFRMLLDQGISYKALFTAINEALKTSRTNRRAVFADLMSRLQFDHLNTALKYVVLEADTDLTLAKSLLEAGAEATHENGVCIKNAASNLDHATLGLLTEYSGTHDSIFTQAMAGIVNRGKQWIAFEHVEVMKLLVRGGASIQVINKAVVEVIDTLACKESQIDLADRFLDIFFAAGADVNYENGKPVGIAASRGDPVLLARLLGNGASSMTSTHALSTAIMAHHDENLLLRLIDVFADRRTAAPDVNQSIPGMPSPIFLCLKSYPKSLALLDSLAGAGCDLESTVLSDVCPEEESTEKKVRAGNFDEPVTVLLWALLPRNSQIDPAVVNGLIRHGDPIANIAYASPRTHTTALILAVKSGRVEAVQTLLNAGAKVTAKDSQGRSALYIAARLGNADIVAALLRINSSLNDGSLHEASRNLHTGAMRLLVECGHDPNYRSSKHDGRTAFGEMALKATVPRDITIAEEAVEILCTGGASPLLKTNGKTILFLALDNMDNEAMTRLLLDKHLYRILNSPENMYVEGIYHYSPTMYVKKGMLQGPRTAGLIEILEGHGGEDRYYATMEQKQPHDAVGMPEEIQQSERERRARERRIREAEEEHAATLRREYEKAKTVDVIEDLHHNRSYRHYEDISDQHRRNKYLDHHTDVTIKTEAALIDNTLKMHGASVDGAIQWQRHNNHMAMGVNAAHVQRDIKMQRHAVDMTIGRDAAQLNRSIAIQHHNDWMVMASQQRGAQLAHMRHEHHQVMQQRKDHGILNHVHAENRHALEMRAGAQRHRQALAHQRSAHQLGMRNRTDYYNQGLEFQGRAQAMHERHIEGIHHKHMMLAGAKHTMNMTELGAQRGNIMGQTNLNELRQWSAAGGGRSIGYGGGKVQLLS</sequence>
<protein>
    <recommendedName>
        <fullName evidence="7">Ankyrin</fullName>
    </recommendedName>
</protein>
<feature type="repeat" description="ANK" evidence="3">
    <location>
        <begin position="1016"/>
        <end position="1048"/>
    </location>
</feature>
<dbReference type="PROSITE" id="PS50297">
    <property type="entry name" value="ANK_REP_REGION"/>
    <property type="match status" value="3"/>
</dbReference>
<dbReference type="PANTHER" id="PTHR24189">
    <property type="entry name" value="MYOTROPHIN"/>
    <property type="match status" value="1"/>
</dbReference>
<dbReference type="Pfam" id="PF12796">
    <property type="entry name" value="Ank_2"/>
    <property type="match status" value="2"/>
</dbReference>
<reference evidence="5 6" key="1">
    <citation type="submission" date="2023-09" db="EMBL/GenBank/DDBJ databases">
        <title>Multi-omics analysis of a traditional fermented food reveals byproduct-associated fungal strains for waste-to-food upcycling.</title>
        <authorList>
            <consortium name="Lawrence Berkeley National Laboratory"/>
            <person name="Rekdal V.M."/>
            <person name="Villalobos-Escobedo J.M."/>
            <person name="Rodriguez-Valeron N."/>
            <person name="Garcia M.O."/>
            <person name="Vasquez D.P."/>
            <person name="Damayanti I."/>
            <person name="Sorensen P.M."/>
            <person name="Baidoo E.E."/>
            <person name="De Carvalho A.C."/>
            <person name="Riley R."/>
            <person name="Lipzen A."/>
            <person name="He G."/>
            <person name="Yan M."/>
            <person name="Haridas S."/>
            <person name="Daum C."/>
            <person name="Yoshinaga Y."/>
            <person name="Ng V."/>
            <person name="Grigoriev I.V."/>
            <person name="Munk R."/>
            <person name="Nuraida L."/>
            <person name="Wijaya C.H."/>
            <person name="Morales P.-C."/>
            <person name="Keasling J.D."/>
        </authorList>
    </citation>
    <scope>NUCLEOTIDE SEQUENCE [LARGE SCALE GENOMIC DNA]</scope>
    <source>
        <strain evidence="5 6">FGSC 2613</strain>
    </source>
</reference>
<dbReference type="PANTHER" id="PTHR24189:SF50">
    <property type="entry name" value="ANKYRIN REPEAT AND SOCS BOX PROTEIN 2"/>
    <property type="match status" value="1"/>
</dbReference>
<comment type="caution">
    <text evidence="5">The sequence shown here is derived from an EMBL/GenBank/DDBJ whole genome shotgun (WGS) entry which is preliminary data.</text>
</comment>
<evidence type="ECO:0000256" key="3">
    <source>
        <dbReference type="PROSITE-ProRule" id="PRU00023"/>
    </source>
</evidence>
<feature type="repeat" description="ANK" evidence="3">
    <location>
        <begin position="1049"/>
        <end position="1081"/>
    </location>
</feature>
<evidence type="ECO:0008006" key="7">
    <source>
        <dbReference type="Google" id="ProtNLM"/>
    </source>
</evidence>
<organism evidence="5 6">
    <name type="scientific">Neurospora intermedia</name>
    <dbReference type="NCBI Taxonomy" id="5142"/>
    <lineage>
        <taxon>Eukaryota</taxon>
        <taxon>Fungi</taxon>
        <taxon>Dikarya</taxon>
        <taxon>Ascomycota</taxon>
        <taxon>Pezizomycotina</taxon>
        <taxon>Sordariomycetes</taxon>
        <taxon>Sordariomycetidae</taxon>
        <taxon>Sordariales</taxon>
        <taxon>Sordariaceae</taxon>
        <taxon>Neurospora</taxon>
    </lineage>
</organism>
<accession>A0ABR3CZP8</accession>
<dbReference type="InterPro" id="IPR036770">
    <property type="entry name" value="Ankyrin_rpt-contain_sf"/>
</dbReference>
<dbReference type="PROSITE" id="PS50088">
    <property type="entry name" value="ANK_REPEAT"/>
    <property type="match status" value="3"/>
</dbReference>
<evidence type="ECO:0000256" key="1">
    <source>
        <dbReference type="ARBA" id="ARBA00022737"/>
    </source>
</evidence>
<proteinExistence type="predicted"/>